<feature type="domain" description="DUF397" evidence="1">
    <location>
        <begin position="6"/>
        <end position="54"/>
    </location>
</feature>
<reference evidence="3" key="1">
    <citation type="journal article" date="2019" name="Int. J. Syst. Evol. Microbiol.">
        <title>The Global Catalogue of Microorganisms (GCM) 10K type strain sequencing project: providing services to taxonomists for standard genome sequencing and annotation.</title>
        <authorList>
            <consortium name="The Broad Institute Genomics Platform"/>
            <consortium name="The Broad Institute Genome Sequencing Center for Infectious Disease"/>
            <person name="Wu L."/>
            <person name="Ma J."/>
        </authorList>
    </citation>
    <scope>NUCLEOTIDE SEQUENCE [LARGE SCALE GENOMIC DNA]</scope>
    <source>
        <strain evidence="3">CGMCC 4.7289</strain>
    </source>
</reference>
<protein>
    <submittedName>
        <fullName evidence="2">DUF397 domain-containing protein</fullName>
    </submittedName>
</protein>
<dbReference type="Pfam" id="PF04149">
    <property type="entry name" value="DUF397"/>
    <property type="match status" value="1"/>
</dbReference>
<name>A0ABV8LJ90_9ACTN</name>
<dbReference type="InterPro" id="IPR007278">
    <property type="entry name" value="DUF397"/>
</dbReference>
<evidence type="ECO:0000259" key="1">
    <source>
        <dbReference type="Pfam" id="PF04149"/>
    </source>
</evidence>
<dbReference type="EMBL" id="JBHSAY010000005">
    <property type="protein sequence ID" value="MFC4130795.1"/>
    <property type="molecule type" value="Genomic_DNA"/>
</dbReference>
<dbReference type="Proteomes" id="UP001595816">
    <property type="component" value="Unassembled WGS sequence"/>
</dbReference>
<keyword evidence="3" id="KW-1185">Reference proteome</keyword>
<gene>
    <name evidence="2" type="ORF">ACFOZ4_09290</name>
</gene>
<proteinExistence type="predicted"/>
<sequence>MSDREQWRRAAGCESTSCAEVRRDGDDVLIRSSLAPAQMVRLTDEEWRVFRAGVAAGDFDERSARAE</sequence>
<comment type="caution">
    <text evidence="2">The sequence shown here is derived from an EMBL/GenBank/DDBJ whole genome shotgun (WGS) entry which is preliminary data.</text>
</comment>
<evidence type="ECO:0000313" key="2">
    <source>
        <dbReference type="EMBL" id="MFC4130795.1"/>
    </source>
</evidence>
<evidence type="ECO:0000313" key="3">
    <source>
        <dbReference type="Proteomes" id="UP001595816"/>
    </source>
</evidence>
<accession>A0ABV8LJ90</accession>
<dbReference type="RefSeq" id="WP_253757203.1">
    <property type="nucleotide sequence ID" value="NZ_JAMZDZ010000001.1"/>
</dbReference>
<organism evidence="2 3">
    <name type="scientific">Hamadaea flava</name>
    <dbReference type="NCBI Taxonomy" id="1742688"/>
    <lineage>
        <taxon>Bacteria</taxon>
        <taxon>Bacillati</taxon>
        <taxon>Actinomycetota</taxon>
        <taxon>Actinomycetes</taxon>
        <taxon>Micromonosporales</taxon>
        <taxon>Micromonosporaceae</taxon>
        <taxon>Hamadaea</taxon>
    </lineage>
</organism>